<feature type="region of interest" description="Disordered" evidence="1">
    <location>
        <begin position="209"/>
        <end position="228"/>
    </location>
</feature>
<dbReference type="EMBL" id="LZEY01000023">
    <property type="protein sequence ID" value="OBU07769.1"/>
    <property type="molecule type" value="Genomic_DNA"/>
</dbReference>
<sequence>MSSGYASAAQMRRDVSVLLKPPRRMPVAEAVKKYMRVPMGGGSSVAWEDTLTPYIIEPMNCLTSRQYDAVIFVGPARTGKSLGLIDGWIVYSVVCDPADFLLIQMTEEKAREHSKKRLDRTFRASPEVAKRMSQRPNDNNVHDKTFRAGNYLKIGWPSINIMSSSDYRFVALTDYDRFPEDIDGEGDAFSLASKRTTTFMSAGMTLVESSPGREITDPKWSPSSPHEAPPTTGILSLYNRGNRQRWYWPCPHCGDYFRPVFDAVAGYRDDPDPVNASEAAYIECPHCTSHISGSEKRRLNNLGVWLKDGQEIDRHGNITGDARRSRVASFWMEGPAAAYQTLSQLIYKYLTAEQEYELTLSEETLKTVINTDWGMPYRPKHSQEQRKAEELLSRAEDLGVRCVPDGVRFLVATVDVQAGKNRRFVVQVTGYGEKGERWIVDRFDITQSLRMDGNGECVRVHPGAYQEDWKLLLSDVLEKTYPLSGHPEIRMDIMMLGVDTGGENGVTDNAYKFWRQCRRDGISRKVFLFKGGSRSGAKLITKSYPDNTGRSDRQAQAAGDVPLYLLQTDHLKDRIAAALSRDMPGPNYVHFPDWLDDSFYDELTYEERLVSGKWEKPGRGANEAFDLMVYAHALAILKGYEKIKWDKPPSWAKLPDLPDTPPEDTGSPADITLISSTEPAKPKKPKKRKSASAWVPVSSSGGGWV</sequence>
<dbReference type="AlphaFoldDB" id="A0A1B8HFC6"/>
<dbReference type="GO" id="GO:0004519">
    <property type="term" value="F:endonuclease activity"/>
    <property type="evidence" value="ECO:0007669"/>
    <property type="project" value="InterPro"/>
</dbReference>
<dbReference type="GO" id="GO:0005524">
    <property type="term" value="F:ATP binding"/>
    <property type="evidence" value="ECO:0007669"/>
    <property type="project" value="InterPro"/>
</dbReference>
<dbReference type="HAMAP" id="MF_04144">
    <property type="entry name" value="TERL_LAMBDA"/>
    <property type="match status" value="1"/>
</dbReference>
<accession>A0A1B8HFC6</accession>
<dbReference type="Pfam" id="PF20454">
    <property type="entry name" value="GpA_nuclease"/>
    <property type="match status" value="1"/>
</dbReference>
<evidence type="ECO:0000313" key="5">
    <source>
        <dbReference type="Proteomes" id="UP000092377"/>
    </source>
</evidence>
<dbReference type="RefSeq" id="WP_067403005.1">
    <property type="nucleotide sequence ID" value="NZ_LZEY01000023.1"/>
</dbReference>
<protein>
    <submittedName>
        <fullName evidence="4">DNA packaging protein</fullName>
    </submittedName>
</protein>
<dbReference type="PANTHER" id="PTHR34413">
    <property type="entry name" value="PROPHAGE TAIL FIBER ASSEMBLY PROTEIN HOMOLOG TFAE-RELATED-RELATED"/>
    <property type="match status" value="1"/>
</dbReference>
<dbReference type="OrthoDB" id="5181253at2"/>
<gene>
    <name evidence="4" type="ORF">AYY18_05985</name>
</gene>
<comment type="caution">
    <text evidence="4">The sequence shown here is derived from an EMBL/GenBank/DDBJ whole genome shotgun (WGS) entry which is preliminary data.</text>
</comment>
<dbReference type="Pfam" id="PF05876">
    <property type="entry name" value="GpA_ATPase"/>
    <property type="match status" value="1"/>
</dbReference>
<dbReference type="InterPro" id="IPR046454">
    <property type="entry name" value="GpA_endonuclease"/>
</dbReference>
<keyword evidence="5" id="KW-1185">Reference proteome</keyword>
<name>A0A1B8HFC6_9GAMM</name>
<dbReference type="Proteomes" id="UP000092377">
    <property type="component" value="Unassembled WGS sequence"/>
</dbReference>
<evidence type="ECO:0000313" key="4">
    <source>
        <dbReference type="EMBL" id="OBU07769.1"/>
    </source>
</evidence>
<dbReference type="GO" id="GO:0016887">
    <property type="term" value="F:ATP hydrolysis activity"/>
    <property type="evidence" value="ECO:0007669"/>
    <property type="project" value="InterPro"/>
</dbReference>
<proteinExistence type="inferred from homology"/>
<dbReference type="InterPro" id="IPR046453">
    <property type="entry name" value="GpA_ATPase"/>
</dbReference>
<evidence type="ECO:0000259" key="3">
    <source>
        <dbReference type="Pfam" id="PF20454"/>
    </source>
</evidence>
<reference evidence="5" key="1">
    <citation type="submission" date="2016-06" db="EMBL/GenBank/DDBJ databases">
        <authorList>
            <person name="Butler K."/>
        </authorList>
    </citation>
    <scope>NUCLEOTIDE SEQUENCE [LARGE SCALE GENOMIC DNA]</scope>
    <source>
        <strain evidence="5">GCSL-Mp20</strain>
    </source>
</reference>
<evidence type="ECO:0000256" key="1">
    <source>
        <dbReference type="SAM" id="MobiDB-lite"/>
    </source>
</evidence>
<dbReference type="InterPro" id="IPR008866">
    <property type="entry name" value="Phage_lambda_GpA-like"/>
</dbReference>
<evidence type="ECO:0000259" key="2">
    <source>
        <dbReference type="Pfam" id="PF05876"/>
    </source>
</evidence>
<dbReference type="InterPro" id="IPR051220">
    <property type="entry name" value="TFA_Chaperone"/>
</dbReference>
<feature type="domain" description="Phage terminase large subunit GpA ATPase" evidence="2">
    <location>
        <begin position="43"/>
        <end position="305"/>
    </location>
</feature>
<dbReference type="PANTHER" id="PTHR34413:SF2">
    <property type="entry name" value="PROPHAGE TAIL FIBER ASSEMBLY PROTEIN HOMOLOG TFAE-RELATED"/>
    <property type="match status" value="1"/>
</dbReference>
<organism evidence="4 5">
    <name type="scientific">Morganella psychrotolerans</name>
    <dbReference type="NCBI Taxonomy" id="368603"/>
    <lineage>
        <taxon>Bacteria</taxon>
        <taxon>Pseudomonadati</taxon>
        <taxon>Pseudomonadota</taxon>
        <taxon>Gammaproteobacteria</taxon>
        <taxon>Enterobacterales</taxon>
        <taxon>Morganellaceae</taxon>
        <taxon>Morganella</taxon>
    </lineage>
</organism>
<feature type="domain" description="Terminase large subunit GpA endonuclease" evidence="3">
    <location>
        <begin position="328"/>
        <end position="645"/>
    </location>
</feature>
<feature type="region of interest" description="Disordered" evidence="1">
    <location>
        <begin position="654"/>
        <end position="705"/>
    </location>
</feature>